<dbReference type="InterPro" id="IPR036866">
    <property type="entry name" value="RibonucZ/Hydroxyglut_hydro"/>
</dbReference>
<comment type="caution">
    <text evidence="7">The sequence shown here is derived from an EMBL/GenBank/DDBJ whole genome shotgun (WGS) entry which is preliminary data.</text>
</comment>
<dbReference type="SMART" id="SM00849">
    <property type="entry name" value="Lactamase_B"/>
    <property type="match status" value="1"/>
</dbReference>
<dbReference type="SUPFAM" id="SSF56281">
    <property type="entry name" value="Metallo-hydrolase/oxidoreductase"/>
    <property type="match status" value="1"/>
</dbReference>
<comment type="similarity">
    <text evidence="2">Belongs to the metallo-beta-lactamase superfamily.</text>
</comment>
<dbReference type="EMBL" id="SHKW01000003">
    <property type="protein sequence ID" value="RZU35242.1"/>
    <property type="molecule type" value="Genomic_DNA"/>
</dbReference>
<evidence type="ECO:0000256" key="1">
    <source>
        <dbReference type="ARBA" id="ARBA00001947"/>
    </source>
</evidence>
<evidence type="ECO:0000256" key="3">
    <source>
        <dbReference type="ARBA" id="ARBA00022723"/>
    </source>
</evidence>
<keyword evidence="5" id="KW-0862">Zinc</keyword>
<evidence type="ECO:0000256" key="5">
    <source>
        <dbReference type="ARBA" id="ARBA00022833"/>
    </source>
</evidence>
<feature type="domain" description="Metallo-beta-lactamase" evidence="6">
    <location>
        <begin position="45"/>
        <end position="264"/>
    </location>
</feature>
<dbReference type="RefSeq" id="WP_130424513.1">
    <property type="nucleotide sequence ID" value="NZ_SHKW01000003.1"/>
</dbReference>
<dbReference type="InterPro" id="IPR051013">
    <property type="entry name" value="MBL_superfamily_lactonases"/>
</dbReference>
<dbReference type="Pfam" id="PF00753">
    <property type="entry name" value="Lactamase_B"/>
    <property type="match status" value="1"/>
</dbReference>
<dbReference type="OrthoDB" id="333278at2"/>
<dbReference type="AlphaFoldDB" id="A0A4Q7YD66"/>
<keyword evidence="4 7" id="KW-0378">Hydrolase</keyword>
<evidence type="ECO:0000256" key="4">
    <source>
        <dbReference type="ARBA" id="ARBA00022801"/>
    </source>
</evidence>
<evidence type="ECO:0000313" key="7">
    <source>
        <dbReference type="EMBL" id="RZU35242.1"/>
    </source>
</evidence>
<evidence type="ECO:0000256" key="2">
    <source>
        <dbReference type="ARBA" id="ARBA00007749"/>
    </source>
</evidence>
<reference evidence="7 8" key="1">
    <citation type="submission" date="2019-02" db="EMBL/GenBank/DDBJ databases">
        <title>Genomic Encyclopedia of Archaeal and Bacterial Type Strains, Phase II (KMG-II): from individual species to whole genera.</title>
        <authorList>
            <person name="Goeker M."/>
        </authorList>
    </citation>
    <scope>NUCLEOTIDE SEQUENCE [LARGE SCALE GENOMIC DNA]</scope>
    <source>
        <strain evidence="7 8">DSM 18101</strain>
    </source>
</reference>
<dbReference type="InterPro" id="IPR001279">
    <property type="entry name" value="Metallo-B-lactamas"/>
</dbReference>
<accession>A0A4Q7YD66</accession>
<keyword evidence="8" id="KW-1185">Reference proteome</keyword>
<dbReference type="Proteomes" id="UP000292958">
    <property type="component" value="Unassembled WGS sequence"/>
</dbReference>
<dbReference type="GO" id="GO:0016787">
    <property type="term" value="F:hydrolase activity"/>
    <property type="evidence" value="ECO:0007669"/>
    <property type="project" value="UniProtKB-KW"/>
</dbReference>
<gene>
    <name evidence="7" type="ORF">BDD14_6005</name>
</gene>
<evidence type="ECO:0000313" key="8">
    <source>
        <dbReference type="Proteomes" id="UP000292958"/>
    </source>
</evidence>
<dbReference type="PANTHER" id="PTHR42978">
    <property type="entry name" value="QUORUM-QUENCHING LACTONASE YTNP-RELATED-RELATED"/>
    <property type="match status" value="1"/>
</dbReference>
<dbReference type="GO" id="GO:0046872">
    <property type="term" value="F:metal ion binding"/>
    <property type="evidence" value="ECO:0007669"/>
    <property type="project" value="UniProtKB-KW"/>
</dbReference>
<protein>
    <submittedName>
        <fullName evidence="7">Glyoxylase-like metal-dependent hydrolase (Beta-lactamase superfamily II)</fullName>
    </submittedName>
</protein>
<dbReference type="Gene3D" id="3.60.15.10">
    <property type="entry name" value="Ribonuclease Z/Hydroxyacylglutathione hydrolase-like"/>
    <property type="match status" value="1"/>
</dbReference>
<keyword evidence="3" id="KW-0479">Metal-binding</keyword>
<sequence length="279" mass="31037">MIKVTVIQTGTVQIKSAQVTGKPGRSALGRKIDIFKDPVWLPPLPITAFLIEHPEGLFLIDTGDTAQNSTPGYLPRWHPFFRYEVSVNVAPDEEIGVQLDRLGIDSKKDLKAVVLTHMHHDHAGGLHHFPHNRIMVPRENWRFADGFKGKLAACLPQRWPVWLKPELFDVKGPAVGPFTSSFPLTSDKRVFLVPTPGHIPGHVSVIVRGDDMTYLIAADATYKEDNIRNELVDGITADPALSLRTLQALKKFASSQPTIVLPSHDPDGATRLMNRRTFL</sequence>
<proteinExistence type="inferred from homology"/>
<dbReference type="CDD" id="cd07729">
    <property type="entry name" value="AHL_lactonase_MBL-fold"/>
    <property type="match status" value="1"/>
</dbReference>
<organism evidence="7 8">
    <name type="scientific">Edaphobacter modestus</name>
    <dbReference type="NCBI Taxonomy" id="388466"/>
    <lineage>
        <taxon>Bacteria</taxon>
        <taxon>Pseudomonadati</taxon>
        <taxon>Acidobacteriota</taxon>
        <taxon>Terriglobia</taxon>
        <taxon>Terriglobales</taxon>
        <taxon>Acidobacteriaceae</taxon>
        <taxon>Edaphobacter</taxon>
    </lineage>
</organism>
<name>A0A4Q7YD66_9BACT</name>
<comment type="cofactor">
    <cofactor evidence="1">
        <name>Zn(2+)</name>
        <dbReference type="ChEBI" id="CHEBI:29105"/>
    </cofactor>
</comment>
<dbReference type="PANTHER" id="PTHR42978:SF7">
    <property type="entry name" value="METALLO-HYDROLASE RV2300C-RELATED"/>
    <property type="match status" value="1"/>
</dbReference>
<evidence type="ECO:0000259" key="6">
    <source>
        <dbReference type="SMART" id="SM00849"/>
    </source>
</evidence>